<feature type="region of interest" description="Disordered" evidence="2">
    <location>
        <begin position="150"/>
        <end position="242"/>
    </location>
</feature>
<reference evidence="3 4" key="1">
    <citation type="journal article" date="2018" name="PLoS ONE">
        <title>The draft genome of Kipferlia bialata reveals reductive genome evolution in fornicate parasites.</title>
        <authorList>
            <person name="Tanifuji G."/>
            <person name="Takabayashi S."/>
            <person name="Kume K."/>
            <person name="Takagi M."/>
            <person name="Nakayama T."/>
            <person name="Kamikawa R."/>
            <person name="Inagaki Y."/>
            <person name="Hashimoto T."/>
        </authorList>
    </citation>
    <scope>NUCLEOTIDE SEQUENCE [LARGE SCALE GENOMIC DNA]</scope>
    <source>
        <strain evidence="3">NY0173</strain>
    </source>
</reference>
<evidence type="ECO:0000313" key="4">
    <source>
        <dbReference type="Proteomes" id="UP000265618"/>
    </source>
</evidence>
<keyword evidence="4" id="KW-1185">Reference proteome</keyword>
<feature type="compositionally biased region" description="Pro residues" evidence="2">
    <location>
        <begin position="93"/>
        <end position="103"/>
    </location>
</feature>
<dbReference type="AlphaFoldDB" id="A0A9K3CN50"/>
<proteinExistence type="predicted"/>
<name>A0A9K3CN50_9EUKA</name>
<feature type="coiled-coil region" evidence="1">
    <location>
        <begin position="390"/>
        <end position="422"/>
    </location>
</feature>
<sequence>MAHQAPPSPTTAAVDNAVMWFSATHTPPSHGSNGDSKSSAIFRVMDVAMDATVSTLLMPYFSSEPLPQEGGDESPRSRAPSALSDALEAICPRPQPDDTPVPSPRASKAVASHQQMRDMRRIMNTIDAARKVVEAHPVSVDLSGFPAPGAADAAAVSPTPSPRGSPRSAAARGVGEARTPVRPKDMTLTGMEGETSSDAERAVTGLFSPPSKEVDSARESPAVREGRRQKGKQGGKQREFGEDTEYYFPMRTHSHYKDYAGLGLPDIALRCEFPEALEEFLQKCNLPIGDSKWIQDNVRYHPSCVTVDFERIPRRHMFKTALKVQNSIREWRRRVQAETGHAPSRSDRLLVRSQILAYHLLRLTVRTHAAVQIQRWWRRRLLVGTLTKYAADLYKTQEELEAEREAEERAKEERELEKARAKSGGLIVVDSPSSAVKDLSLSTTALPLTVSRPVTPHEPIMSNPPVPMYSLISRKCRYEEEVGQEEIELIIRAVADMSVWRKRNGELAHCPDTASAIEIERADLKSVLRKFDIDFASCFGRAPNRDDKGILKPLYSRWAP</sequence>
<feature type="compositionally biased region" description="Basic and acidic residues" evidence="2">
    <location>
        <begin position="212"/>
        <end position="228"/>
    </location>
</feature>
<dbReference type="Proteomes" id="UP000265618">
    <property type="component" value="Unassembled WGS sequence"/>
</dbReference>
<feature type="region of interest" description="Disordered" evidence="2">
    <location>
        <begin position="64"/>
        <end position="83"/>
    </location>
</feature>
<dbReference type="EMBL" id="BDIP01000132">
    <property type="protein sequence ID" value="GIQ80253.1"/>
    <property type="molecule type" value="Genomic_DNA"/>
</dbReference>
<feature type="compositionally biased region" description="Low complexity" evidence="2">
    <location>
        <begin position="150"/>
        <end position="174"/>
    </location>
</feature>
<evidence type="ECO:0000313" key="3">
    <source>
        <dbReference type="EMBL" id="GIQ80253.1"/>
    </source>
</evidence>
<comment type="caution">
    <text evidence="3">The sequence shown here is derived from an EMBL/GenBank/DDBJ whole genome shotgun (WGS) entry which is preliminary data.</text>
</comment>
<organism evidence="3 4">
    <name type="scientific">Kipferlia bialata</name>
    <dbReference type="NCBI Taxonomy" id="797122"/>
    <lineage>
        <taxon>Eukaryota</taxon>
        <taxon>Metamonada</taxon>
        <taxon>Carpediemonas-like organisms</taxon>
        <taxon>Kipferlia</taxon>
    </lineage>
</organism>
<protein>
    <submittedName>
        <fullName evidence="3">Uncharacterized protein</fullName>
    </submittedName>
</protein>
<gene>
    <name evidence="3" type="ORF">KIPB_001023</name>
</gene>
<evidence type="ECO:0000256" key="1">
    <source>
        <dbReference type="SAM" id="Coils"/>
    </source>
</evidence>
<keyword evidence="1" id="KW-0175">Coiled coil</keyword>
<evidence type="ECO:0000256" key="2">
    <source>
        <dbReference type="SAM" id="MobiDB-lite"/>
    </source>
</evidence>
<feature type="region of interest" description="Disordered" evidence="2">
    <location>
        <begin position="90"/>
        <end position="115"/>
    </location>
</feature>
<accession>A0A9K3CN50</accession>